<feature type="compositionally biased region" description="Basic and acidic residues" evidence="1">
    <location>
        <begin position="1"/>
        <end position="22"/>
    </location>
</feature>
<reference evidence="2" key="1">
    <citation type="submission" date="2020-02" db="EMBL/GenBank/DDBJ databases">
        <authorList>
            <person name="Meier V. D."/>
        </authorList>
    </citation>
    <scope>NUCLEOTIDE SEQUENCE</scope>
    <source>
        <strain evidence="2">AVDCRST_MAG13</strain>
    </source>
</reference>
<accession>A0A6J4S0I5</accession>
<evidence type="ECO:0000256" key="1">
    <source>
        <dbReference type="SAM" id="MobiDB-lite"/>
    </source>
</evidence>
<feature type="compositionally biased region" description="Polar residues" evidence="1">
    <location>
        <begin position="74"/>
        <end position="85"/>
    </location>
</feature>
<evidence type="ECO:0000313" key="2">
    <source>
        <dbReference type="EMBL" id="CAA9483239.1"/>
    </source>
</evidence>
<dbReference type="EMBL" id="CADCVO010000202">
    <property type="protein sequence ID" value="CAA9483239.1"/>
    <property type="molecule type" value="Genomic_DNA"/>
</dbReference>
<feature type="non-terminal residue" evidence="2">
    <location>
        <position position="1"/>
    </location>
</feature>
<name>A0A6J4S0I5_9ACTN</name>
<sequence>PATEWRRISSERTASRRSEQKSRSMSGGSSRPTWRNLSKRSRWANGSGVVSPRQRATRELAALPRPVTGVPSERATSTASRAIRK</sequence>
<dbReference type="AlphaFoldDB" id="A0A6J4S0I5"/>
<protein>
    <submittedName>
        <fullName evidence="2">Uncharacterized protein</fullName>
    </submittedName>
</protein>
<organism evidence="2">
    <name type="scientific">uncultured Solirubrobacteraceae bacterium</name>
    <dbReference type="NCBI Taxonomy" id="1162706"/>
    <lineage>
        <taxon>Bacteria</taxon>
        <taxon>Bacillati</taxon>
        <taxon>Actinomycetota</taxon>
        <taxon>Thermoleophilia</taxon>
        <taxon>Solirubrobacterales</taxon>
        <taxon>Solirubrobacteraceae</taxon>
        <taxon>environmental samples</taxon>
    </lineage>
</organism>
<feature type="region of interest" description="Disordered" evidence="1">
    <location>
        <begin position="1"/>
        <end position="85"/>
    </location>
</feature>
<feature type="compositionally biased region" description="Polar residues" evidence="1">
    <location>
        <begin position="23"/>
        <end position="36"/>
    </location>
</feature>
<gene>
    <name evidence="2" type="ORF">AVDCRST_MAG13-1296</name>
</gene>
<proteinExistence type="predicted"/>